<dbReference type="Proteomes" id="UP000231333">
    <property type="component" value="Unassembled WGS sequence"/>
</dbReference>
<protein>
    <submittedName>
        <fullName evidence="2">Uncharacterized protein</fullName>
    </submittedName>
</protein>
<comment type="caution">
    <text evidence="2">The sequence shown here is derived from an EMBL/GenBank/DDBJ whole genome shotgun (WGS) entry which is preliminary data.</text>
</comment>
<name>A0A2H0QX20_9BACT</name>
<reference evidence="2 3" key="1">
    <citation type="submission" date="2017-09" db="EMBL/GenBank/DDBJ databases">
        <title>Depth-based differentiation of microbial function through sediment-hosted aquifers and enrichment of novel symbionts in the deep terrestrial subsurface.</title>
        <authorList>
            <person name="Probst A.J."/>
            <person name="Ladd B."/>
            <person name="Jarett J.K."/>
            <person name="Geller-Mcgrath D.E."/>
            <person name="Sieber C.M."/>
            <person name="Emerson J.B."/>
            <person name="Anantharaman K."/>
            <person name="Thomas B.C."/>
            <person name="Malmstrom R."/>
            <person name="Stieglmeier M."/>
            <person name="Klingl A."/>
            <person name="Woyke T."/>
            <person name="Ryan C.M."/>
            <person name="Banfield J.F."/>
        </authorList>
    </citation>
    <scope>NUCLEOTIDE SEQUENCE [LARGE SCALE GENOMIC DNA]</scope>
    <source>
        <strain evidence="2">CG10_big_fil_rev_8_21_14_0_10_42_12</strain>
    </source>
</reference>
<evidence type="ECO:0000313" key="2">
    <source>
        <dbReference type="EMBL" id="PIR38809.1"/>
    </source>
</evidence>
<keyword evidence="1" id="KW-1133">Transmembrane helix</keyword>
<proteinExistence type="predicted"/>
<keyword evidence="1" id="KW-0812">Transmembrane</keyword>
<organism evidence="2 3">
    <name type="scientific">Candidatus Zambryskibacteria bacterium CG10_big_fil_rev_8_21_14_0_10_42_12</name>
    <dbReference type="NCBI Taxonomy" id="1975115"/>
    <lineage>
        <taxon>Bacteria</taxon>
        <taxon>Candidatus Zambryskiibacteriota</taxon>
    </lineage>
</organism>
<keyword evidence="1" id="KW-0472">Membrane</keyword>
<feature type="transmembrane region" description="Helical" evidence="1">
    <location>
        <begin position="35"/>
        <end position="59"/>
    </location>
</feature>
<gene>
    <name evidence="2" type="ORF">COV34_00620</name>
</gene>
<dbReference type="AlphaFoldDB" id="A0A2H0QX20"/>
<accession>A0A2H0QX20</accession>
<evidence type="ECO:0000313" key="3">
    <source>
        <dbReference type="Proteomes" id="UP000231333"/>
    </source>
</evidence>
<sequence>MIVDNSLYSVSLKDIIFYKGSTFVKGMKDNPVNNFFKFFFGFWGLIVLSLIVIGIITVYEYSLDSGESVVEASS</sequence>
<evidence type="ECO:0000256" key="1">
    <source>
        <dbReference type="SAM" id="Phobius"/>
    </source>
</evidence>
<dbReference type="EMBL" id="PCXL01000008">
    <property type="protein sequence ID" value="PIR38809.1"/>
    <property type="molecule type" value="Genomic_DNA"/>
</dbReference>